<reference evidence="7 9" key="2">
    <citation type="submission" date="2016-08" db="EMBL/GenBank/DDBJ databases">
        <authorList>
            <person name="Varghese N."/>
            <person name="Submissions Spin"/>
        </authorList>
    </citation>
    <scope>NUCLEOTIDE SEQUENCE [LARGE SCALE GENOMIC DNA]</scope>
    <source>
        <strain evidence="7 9">HL-109</strain>
    </source>
</reference>
<evidence type="ECO:0000256" key="4">
    <source>
        <dbReference type="PIRSR" id="PIRSR001365-1"/>
    </source>
</evidence>
<dbReference type="Gene3D" id="3.20.20.70">
    <property type="entry name" value="Aldolase class I"/>
    <property type="match status" value="1"/>
</dbReference>
<dbReference type="CDD" id="cd00408">
    <property type="entry name" value="DHDPS-like"/>
    <property type="match status" value="1"/>
</dbReference>
<dbReference type="EMBL" id="FMBM01000002">
    <property type="protein sequence ID" value="SCC82455.1"/>
    <property type="molecule type" value="Genomic_DNA"/>
</dbReference>
<reference evidence="6 8" key="1">
    <citation type="submission" date="2015-09" db="EMBL/GenBank/DDBJ databases">
        <title>Identification and resolution of microdiversity through metagenomic sequencing of parallel consortia.</title>
        <authorList>
            <person name="Nelson W.C."/>
            <person name="Romine M.F."/>
            <person name="Lindemann S.R."/>
        </authorList>
    </citation>
    <scope>NUCLEOTIDE SEQUENCE [LARGE SCALE GENOMIC DNA]</scope>
    <source>
        <strain evidence="6">HL-109</strain>
    </source>
</reference>
<dbReference type="EC" id="4.3.3.7" evidence="6"/>
<dbReference type="Pfam" id="PF00701">
    <property type="entry name" value="DHDPS"/>
    <property type="match status" value="1"/>
</dbReference>
<dbReference type="PRINTS" id="PR00146">
    <property type="entry name" value="DHPICSNTHASE"/>
</dbReference>
<proteinExistence type="inferred from homology"/>
<dbReference type="EMBL" id="LJSX01000007">
    <property type="protein sequence ID" value="KPQ11548.1"/>
    <property type="molecule type" value="Genomic_DNA"/>
</dbReference>
<evidence type="ECO:0000313" key="6">
    <source>
        <dbReference type="EMBL" id="KPQ11548.1"/>
    </source>
</evidence>
<feature type="binding site" evidence="5">
    <location>
        <position position="44"/>
    </location>
    <ligand>
        <name>pyruvate</name>
        <dbReference type="ChEBI" id="CHEBI:15361"/>
    </ligand>
</feature>
<accession>A0A0P8A8S0</accession>
<comment type="similarity">
    <text evidence="1 3">Belongs to the DapA family.</text>
</comment>
<dbReference type="InterPro" id="IPR002220">
    <property type="entry name" value="DapA-like"/>
</dbReference>
<protein>
    <submittedName>
        <fullName evidence="6">4-hydroxy-tetrahydrodipicolinate synthase</fullName>
        <ecNumber evidence="6">4.3.3.7</ecNumber>
    </submittedName>
</protein>
<dbReference type="PANTHER" id="PTHR12128:SF66">
    <property type="entry name" value="4-HYDROXY-2-OXOGLUTARATE ALDOLASE, MITOCHONDRIAL"/>
    <property type="match status" value="1"/>
</dbReference>
<dbReference type="PANTHER" id="PTHR12128">
    <property type="entry name" value="DIHYDRODIPICOLINATE SYNTHASE"/>
    <property type="match status" value="1"/>
</dbReference>
<gene>
    <name evidence="6" type="primary">dapA-3</name>
    <name evidence="7" type="ORF">GA0071312_3447</name>
    <name evidence="6" type="ORF">HLUCCO17_06465</name>
</gene>
<evidence type="ECO:0000313" key="9">
    <source>
        <dbReference type="Proteomes" id="UP000182800"/>
    </source>
</evidence>
<feature type="active site" description="Proton donor/acceptor" evidence="4">
    <location>
        <position position="131"/>
    </location>
</feature>
<name>A0A0P8A8S0_9HYPH</name>
<dbReference type="Proteomes" id="UP000050497">
    <property type="component" value="Unassembled WGS sequence"/>
</dbReference>
<comment type="caution">
    <text evidence="6">The sequence shown here is derived from an EMBL/GenBank/DDBJ whole genome shotgun (WGS) entry which is preliminary data.</text>
</comment>
<evidence type="ECO:0000256" key="5">
    <source>
        <dbReference type="PIRSR" id="PIRSR001365-2"/>
    </source>
</evidence>
<dbReference type="PATRIC" id="fig|1653334.4.peg.2368"/>
<dbReference type="SMART" id="SM01130">
    <property type="entry name" value="DHDPS"/>
    <property type="match status" value="1"/>
</dbReference>
<evidence type="ECO:0000256" key="1">
    <source>
        <dbReference type="ARBA" id="ARBA00007592"/>
    </source>
</evidence>
<dbReference type="SUPFAM" id="SSF51569">
    <property type="entry name" value="Aldolase"/>
    <property type="match status" value="1"/>
</dbReference>
<evidence type="ECO:0000313" key="8">
    <source>
        <dbReference type="Proteomes" id="UP000050497"/>
    </source>
</evidence>
<dbReference type="AlphaFoldDB" id="A0A0P8A8S0"/>
<sequence length="297" mass="30919">MFKGLSAFPLTPLNAQGIDEAAFIGLVQCLVAAGVDSIGALGSTGSYPYLDRAERRRAAALAVEHAAGIPVMLGIGALRQRDVLHHAQDAQAAGVSGLLLAPVSYQPLRPDEVYGLFEAVARNASVPICVYDNPRTTHFDFDDDLYAALAALPQIGSIKIPGVPTEPEVARAHVSRLRGLVPARVTIGVSGDAFAATGLNAGCDAWYSVIGGLFPHAALALTRAAQAGDAARAMQLSQALSPFWDAFARNGGGMRVMATAATLMGLTKPDSLPAPLREITGAERERIAQIIAACDPS</sequence>
<dbReference type="STRING" id="1653334.GA0071312_3447"/>
<dbReference type="Proteomes" id="UP000182800">
    <property type="component" value="Unassembled WGS sequence"/>
</dbReference>
<dbReference type="RefSeq" id="WP_074446305.1">
    <property type="nucleotide sequence ID" value="NZ_FMBM01000002.1"/>
</dbReference>
<dbReference type="PIRSF" id="PIRSF001365">
    <property type="entry name" value="DHDPS"/>
    <property type="match status" value="1"/>
</dbReference>
<dbReference type="InterPro" id="IPR013785">
    <property type="entry name" value="Aldolase_TIM"/>
</dbReference>
<dbReference type="OrthoDB" id="9778880at2"/>
<evidence type="ECO:0000313" key="7">
    <source>
        <dbReference type="EMBL" id="SCC82455.1"/>
    </source>
</evidence>
<dbReference type="GO" id="GO:0008840">
    <property type="term" value="F:4-hydroxy-tetrahydrodipicolinate synthase activity"/>
    <property type="evidence" value="ECO:0007669"/>
    <property type="project" value="UniProtKB-EC"/>
</dbReference>
<keyword evidence="2 3" id="KW-0456">Lyase</keyword>
<keyword evidence="9" id="KW-1185">Reference proteome</keyword>
<evidence type="ECO:0000256" key="2">
    <source>
        <dbReference type="ARBA" id="ARBA00023239"/>
    </source>
</evidence>
<evidence type="ECO:0000256" key="3">
    <source>
        <dbReference type="PIRNR" id="PIRNR001365"/>
    </source>
</evidence>
<organism evidence="6 8">
    <name type="scientific">Saliniramus fredricksonii</name>
    <dbReference type="NCBI Taxonomy" id="1653334"/>
    <lineage>
        <taxon>Bacteria</taxon>
        <taxon>Pseudomonadati</taxon>
        <taxon>Pseudomonadota</taxon>
        <taxon>Alphaproteobacteria</taxon>
        <taxon>Hyphomicrobiales</taxon>
        <taxon>Salinarimonadaceae</taxon>
        <taxon>Saliniramus</taxon>
    </lineage>
</organism>
<feature type="active site" description="Schiff-base intermediate with substrate" evidence="4">
    <location>
        <position position="159"/>
    </location>
</feature>